<organism evidence="2 3">
    <name type="scientific">Oceanobacillus halophilus</name>
    <dbReference type="NCBI Taxonomy" id="930130"/>
    <lineage>
        <taxon>Bacteria</taxon>
        <taxon>Bacillati</taxon>
        <taxon>Bacillota</taxon>
        <taxon>Bacilli</taxon>
        <taxon>Bacillales</taxon>
        <taxon>Bacillaceae</taxon>
        <taxon>Oceanobacillus</taxon>
    </lineage>
</organism>
<dbReference type="SUPFAM" id="SSF53067">
    <property type="entry name" value="Actin-like ATPase domain"/>
    <property type="match status" value="2"/>
</dbReference>
<feature type="domain" description="ATPase BadF/BadG/BcrA/BcrD type" evidence="1">
    <location>
        <begin position="8"/>
        <end position="303"/>
    </location>
</feature>
<reference evidence="2 3" key="1">
    <citation type="journal article" date="2016" name="Int. J. Syst. Evol. Microbiol.">
        <title>Oceanobacillus halophilus sp. nov., a novel moderately halophilic bacterium from a hypersaline lake.</title>
        <authorList>
            <person name="Amoozegar M.A."/>
            <person name="Bagheri M."/>
            <person name="Makhdoumi A."/>
            <person name="Nikou M.M."/>
            <person name="Fazeli S.A.S."/>
            <person name="Schumann P."/>
            <person name="Sproer C."/>
            <person name="Sanchez-Porro C."/>
            <person name="Ventosa A."/>
        </authorList>
    </citation>
    <scope>NUCLEOTIDE SEQUENCE [LARGE SCALE GENOMIC DNA]</scope>
    <source>
        <strain evidence="2 3">DSM 23996</strain>
    </source>
</reference>
<protein>
    <recommendedName>
        <fullName evidence="1">ATPase BadF/BadG/BcrA/BcrD type domain-containing protein</fullName>
    </recommendedName>
</protein>
<evidence type="ECO:0000313" key="2">
    <source>
        <dbReference type="EMBL" id="RKQ32524.1"/>
    </source>
</evidence>
<keyword evidence="3" id="KW-1185">Reference proteome</keyword>
<evidence type="ECO:0000259" key="1">
    <source>
        <dbReference type="Pfam" id="PF01869"/>
    </source>
</evidence>
<gene>
    <name evidence="2" type="ORF">D8M06_12755</name>
</gene>
<proteinExistence type="predicted"/>
<accession>A0A495A082</accession>
<dbReference type="OrthoDB" id="9772633at2"/>
<dbReference type="RefSeq" id="WP_121204793.1">
    <property type="nucleotide sequence ID" value="NZ_RBZP01000010.1"/>
</dbReference>
<sequence length="327" mass="35992">MINGKRWIGMDGGGTKTQCVIGDEKGQILAMSIGESTNIQSNSHTHVKAVLFRLIDEVIRESDSNESHIETLYLCLSGSGRAKDRETIEDFFKGTIYENILSIENDAIAALAAGTWGEPGIVIIAGTGSIAYGINPSKMDAIRVGGWGYLFGDEGSGYWIGKRAIQSVLKAYDGRGDVTELSHIIKDYFRIKEVPELISVIHGDPNPRLKIASAAPLVLNAAERSDPVAKNIIHEAMENLINLVDSTKQRMQSRDKWPIVIHGGLFSNSFFREQFMSKLKSSMGDVTLIQPNLPPVIGAYIMALRSKDILIDDEVQSNVTWSWNLLN</sequence>
<dbReference type="Pfam" id="PF01869">
    <property type="entry name" value="BcrAD_BadFG"/>
    <property type="match status" value="1"/>
</dbReference>
<dbReference type="Gene3D" id="3.30.420.40">
    <property type="match status" value="2"/>
</dbReference>
<dbReference type="InterPro" id="IPR043129">
    <property type="entry name" value="ATPase_NBD"/>
</dbReference>
<dbReference type="PANTHER" id="PTHR43190:SF3">
    <property type="entry name" value="N-ACETYL-D-GLUCOSAMINE KINASE"/>
    <property type="match status" value="1"/>
</dbReference>
<dbReference type="EMBL" id="RBZP01000010">
    <property type="protein sequence ID" value="RKQ32524.1"/>
    <property type="molecule type" value="Genomic_DNA"/>
</dbReference>
<evidence type="ECO:0000313" key="3">
    <source>
        <dbReference type="Proteomes" id="UP000269301"/>
    </source>
</evidence>
<dbReference type="AlphaFoldDB" id="A0A495A082"/>
<dbReference type="InterPro" id="IPR052519">
    <property type="entry name" value="Euk-type_GlcNAc_Kinase"/>
</dbReference>
<dbReference type="CDD" id="cd24007">
    <property type="entry name" value="ASKHA_NBD_eukNAGK-like"/>
    <property type="match status" value="1"/>
</dbReference>
<comment type="caution">
    <text evidence="2">The sequence shown here is derived from an EMBL/GenBank/DDBJ whole genome shotgun (WGS) entry which is preliminary data.</text>
</comment>
<dbReference type="InterPro" id="IPR002731">
    <property type="entry name" value="ATPase_BadF"/>
</dbReference>
<dbReference type="PANTHER" id="PTHR43190">
    <property type="entry name" value="N-ACETYL-D-GLUCOSAMINE KINASE"/>
    <property type="match status" value="1"/>
</dbReference>
<name>A0A495A082_9BACI</name>
<dbReference type="Proteomes" id="UP000269301">
    <property type="component" value="Unassembled WGS sequence"/>
</dbReference>